<dbReference type="InterPro" id="IPR013500">
    <property type="entry name" value="TopoI_cat_euk"/>
</dbReference>
<dbReference type="InterPro" id="IPR014711">
    <property type="entry name" value="TopoI_cat_a-hlx-sub_euk"/>
</dbReference>
<organism evidence="3 4">
    <name type="scientific">Phenylobacterium glaciei</name>
    <dbReference type="NCBI Taxonomy" id="2803784"/>
    <lineage>
        <taxon>Bacteria</taxon>
        <taxon>Pseudomonadati</taxon>
        <taxon>Pseudomonadota</taxon>
        <taxon>Alphaproteobacteria</taxon>
        <taxon>Caulobacterales</taxon>
        <taxon>Caulobacteraceae</taxon>
        <taxon>Phenylobacterium</taxon>
    </lineage>
</organism>
<dbReference type="EMBL" id="JAGSGD010000001">
    <property type="protein sequence ID" value="MBR7619322.1"/>
    <property type="molecule type" value="Genomic_DNA"/>
</dbReference>
<dbReference type="SUPFAM" id="SSF55869">
    <property type="entry name" value="DNA topoisomerase I domain"/>
    <property type="match status" value="1"/>
</dbReference>
<feature type="domain" description="DNA topoisomerase I catalytic core eukaryotic-type" evidence="1">
    <location>
        <begin position="95"/>
        <end position="310"/>
    </location>
</feature>
<dbReference type="Gene3D" id="3.30.66.10">
    <property type="entry name" value="DNA topoisomerase I domain"/>
    <property type="match status" value="1"/>
</dbReference>
<name>A0A941HWK1_9CAUL</name>
<dbReference type="AlphaFoldDB" id="A0A941HWK1"/>
<dbReference type="InterPro" id="IPR011010">
    <property type="entry name" value="DNA_brk_join_enz"/>
</dbReference>
<dbReference type="Pfam" id="PF21338">
    <property type="entry name" value="Top1B_N_bact"/>
    <property type="match status" value="1"/>
</dbReference>
<dbReference type="GO" id="GO:0003677">
    <property type="term" value="F:DNA binding"/>
    <property type="evidence" value="ECO:0007669"/>
    <property type="project" value="InterPro"/>
</dbReference>
<proteinExistence type="predicted"/>
<dbReference type="Pfam" id="PF01028">
    <property type="entry name" value="Topoisom_I"/>
    <property type="match status" value="1"/>
</dbReference>
<sequence length="342" mass="37587">MARDAAELTLPTPVGLTYVNDDDTGITRIAAKDGFNYRDTEGGAVTDPATLARIKELVIPPAWTDVWICPSAQGHIQATGRDQKGRKQYRYHPGWRQDREGIKYDRVIAFGRALPRLRKRVEVDLAHRGLPREKVLAAVVAVMEITLIRVGNEEYARANKSFGLTTLRDRHAKVTSTGAVFQFRGKSGKVHQTGFRDRRLARIVKACQDIPGQRLFQYIGEDGQRRAVESADVNAYIREVLGDDFSAKDFRTWAGTLSAARGLVMHPPAASAAEAKRNVANCVKAVAGLLGNTAAVCKGSYIHPLVLESYERGVLPLKGTTSSRAFELSVLKFLEAARDSAS</sequence>
<dbReference type="InterPro" id="IPR035447">
    <property type="entry name" value="DNA_topo_I_N_sf"/>
</dbReference>
<dbReference type="Proteomes" id="UP000622580">
    <property type="component" value="Unassembled WGS sequence"/>
</dbReference>
<comment type="caution">
    <text evidence="3">The sequence shown here is derived from an EMBL/GenBank/DDBJ whole genome shotgun (WGS) entry which is preliminary data.</text>
</comment>
<dbReference type="Gene3D" id="3.90.15.10">
    <property type="entry name" value="Topoisomerase I, Chain A, domain 3"/>
    <property type="match status" value="1"/>
</dbReference>
<evidence type="ECO:0000313" key="4">
    <source>
        <dbReference type="Proteomes" id="UP000622580"/>
    </source>
</evidence>
<dbReference type="InterPro" id="IPR049331">
    <property type="entry name" value="Top1B_N_bact"/>
</dbReference>
<dbReference type="Gene3D" id="1.10.132.120">
    <property type="match status" value="1"/>
</dbReference>
<protein>
    <submittedName>
        <fullName evidence="3">DNA topoisomerase IB</fullName>
    </submittedName>
</protein>
<dbReference type="PROSITE" id="PS52038">
    <property type="entry name" value="TOPO_IB_2"/>
    <property type="match status" value="1"/>
</dbReference>
<accession>A0A941HWK1</accession>
<dbReference type="RefSeq" id="WP_215339667.1">
    <property type="nucleotide sequence ID" value="NZ_JAGSGD010000001.1"/>
</dbReference>
<evidence type="ECO:0000259" key="1">
    <source>
        <dbReference type="Pfam" id="PF01028"/>
    </source>
</evidence>
<dbReference type="GO" id="GO:0006265">
    <property type="term" value="P:DNA topological change"/>
    <property type="evidence" value="ECO:0007669"/>
    <property type="project" value="InterPro"/>
</dbReference>
<reference evidence="3" key="1">
    <citation type="submission" date="2021-04" db="EMBL/GenBank/DDBJ databases">
        <title>Draft genome assembly of strain Phenylobacterium sp. 20VBR1 using MiniION and Illumina platforms.</title>
        <authorList>
            <person name="Thomas F.A."/>
            <person name="Krishnan K.P."/>
            <person name="Sinha R.K."/>
        </authorList>
    </citation>
    <scope>NUCLEOTIDE SEQUENCE</scope>
    <source>
        <strain evidence="3">20VBR1</strain>
    </source>
</reference>
<keyword evidence="4" id="KW-1185">Reference proteome</keyword>
<feature type="domain" description="DNA topoisomerase IB N-terminal" evidence="2">
    <location>
        <begin position="34"/>
        <end position="82"/>
    </location>
</feature>
<gene>
    <name evidence="3" type="ORF">JKL49_07980</name>
</gene>
<evidence type="ECO:0000259" key="2">
    <source>
        <dbReference type="Pfam" id="PF21338"/>
    </source>
</evidence>
<dbReference type="SUPFAM" id="SSF56349">
    <property type="entry name" value="DNA breaking-rejoining enzymes"/>
    <property type="match status" value="1"/>
</dbReference>
<evidence type="ECO:0000313" key="3">
    <source>
        <dbReference type="EMBL" id="MBR7619322.1"/>
    </source>
</evidence>
<dbReference type="GO" id="GO:0003917">
    <property type="term" value="F:DNA topoisomerase type I (single strand cut, ATP-independent) activity"/>
    <property type="evidence" value="ECO:0007669"/>
    <property type="project" value="InterPro"/>
</dbReference>